<evidence type="ECO:0000313" key="11">
    <source>
        <dbReference type="EMBL" id="KAF9511366.1"/>
    </source>
</evidence>
<sequence>MASSASSPPVFSTLNKDIDAYMLDQDGQDLPLHATESFQQQDTTSTNLSTQQQFEVIKDLRRRALSSGDTWYIVSQAWYKRWEDACSGRLSKDSILSQRTIPPVDNTGIIGPDGDLRLDPPIAEGDSVEFVPEEAWRLLVKWYGQPSHTFPRQVVPNISGSRVIETYPPMLRIFFISTAPAKPTQKLTVSMNTTFSELVKLIPYETEAQIWQIDLDRVWNDESLLPPETFETSPSRRLLLPSSPTLEKLGSTLMSVMVGRRENLVVDFVSPKRIEPPTAQPPLFGPKNDYFLRLENNRSSASGSNVSGPKKSSPRPAFAKLPAPSTRVKGTVGLNNLGNTCFMNSALQCLAHLPELTEYFLSGLYTLELNPDNPLSTGGVLAKSYAELLRALFAPNSSASSFVPRDFKHRISMHAPAFSGYAQHDSQELLAFLLDGLHEDLNRVLKKPYVEKPDWEGGDREALVKLATDTWEGYMKRNDSVIVDLFQGQYKSTLVCPECGKVSITFDPFMYLTLPLPVHKMWTHEIMYVPYDISEPHYTVKIEIPYNSSLKIAKQTVSKRFNIDTGSLLCGDFFRHKFYRFYQDHDPVSDIVDTDHTVVYGMPGSVSQRLGQKPDPSTPFIIPVYHLLPEEQSRSQFYRGSIDSRLFGVPFMVIFKNENGTAPSKDDIYDTILGLYGRWTRQAAHLQKWRCTEPEPMIASQESTLPTPERSPTPEGGSNETSELQPNGVADAASRCSKQKLFKMHLREWNDGSYGPKHQILETSRGRTVDWSSRTQVDSLDPSVLRTQLRSSDAIICEWDPQALLHFFGEEGKGKESLWDKFPLYIDPEMQSEGALQVAEQRKVKRDINLEDCLDEFTKEEQLGEDDLWYCPKCKKHQQATKRFELWKVPDILVVHLKRFSSSRSLRDKIDALVDFPIEGLNLESRVGERSIIAELAREGRDLTGIGLKPDSTEPLVYDLFAVDEHIGGLGGGHYRAYAKKYGRPAVKAKPEDSVNSNAYLLFYRRRTSSALGGEMVEKIEAARLAGTSGLSTPPPEVPNEEPSPRSLQPFIGPVHPNFVNNKNSEFDDDLPSFEESSLDVIAIPRSDAYNLRRAPSPTSSMDADLDADSDHGSTPDPLADADIRSGYVSLMPQWLPSQQGGRSGTPEAVLPEPDDMSSDPAVDIDVDQPSSPEDEDEEDALARLR</sequence>
<accession>A0A9P6AV19</accession>
<organism evidence="11 12">
    <name type="scientific">Hydnum rufescens UP504</name>
    <dbReference type="NCBI Taxonomy" id="1448309"/>
    <lineage>
        <taxon>Eukaryota</taxon>
        <taxon>Fungi</taxon>
        <taxon>Dikarya</taxon>
        <taxon>Basidiomycota</taxon>
        <taxon>Agaricomycotina</taxon>
        <taxon>Agaricomycetes</taxon>
        <taxon>Cantharellales</taxon>
        <taxon>Hydnaceae</taxon>
        <taxon>Hydnum</taxon>
    </lineage>
</organism>
<evidence type="ECO:0000256" key="3">
    <source>
        <dbReference type="ARBA" id="ARBA00012759"/>
    </source>
</evidence>
<comment type="similarity">
    <text evidence="2">Belongs to the peptidase C19 family.</text>
</comment>
<feature type="region of interest" description="Disordered" evidence="8">
    <location>
        <begin position="1026"/>
        <end position="1064"/>
    </location>
</feature>
<dbReference type="InterPro" id="IPR001394">
    <property type="entry name" value="Peptidase_C19_UCH"/>
</dbReference>
<gene>
    <name evidence="11" type="ORF">BS47DRAFT_1486917</name>
</gene>
<dbReference type="InterPro" id="IPR028889">
    <property type="entry name" value="USP"/>
</dbReference>
<dbReference type="Pfam" id="PF00443">
    <property type="entry name" value="UCH"/>
    <property type="match status" value="1"/>
</dbReference>
<dbReference type="Pfam" id="PF06337">
    <property type="entry name" value="DUSP"/>
    <property type="match status" value="1"/>
</dbReference>
<evidence type="ECO:0000256" key="8">
    <source>
        <dbReference type="SAM" id="MobiDB-lite"/>
    </source>
</evidence>
<dbReference type="PANTHER" id="PTHR21646:SF24">
    <property type="entry name" value="UBIQUITIN CARBOXYL-TERMINAL HYDROLASE"/>
    <property type="match status" value="1"/>
</dbReference>
<evidence type="ECO:0000256" key="4">
    <source>
        <dbReference type="ARBA" id="ARBA00022670"/>
    </source>
</evidence>
<keyword evidence="5" id="KW-0833">Ubl conjugation pathway</keyword>
<feature type="region of interest" description="Disordered" evidence="8">
    <location>
        <begin position="1091"/>
        <end position="1186"/>
    </location>
</feature>
<dbReference type="PROSITE" id="PS00973">
    <property type="entry name" value="USP_2"/>
    <property type="match status" value="1"/>
</dbReference>
<feature type="domain" description="USP" evidence="9">
    <location>
        <begin position="332"/>
        <end position="1097"/>
    </location>
</feature>
<keyword evidence="4" id="KW-0645">Protease</keyword>
<dbReference type="InterPro" id="IPR018200">
    <property type="entry name" value="USP_CS"/>
</dbReference>
<dbReference type="AlphaFoldDB" id="A0A9P6AV19"/>
<evidence type="ECO:0000256" key="2">
    <source>
        <dbReference type="ARBA" id="ARBA00009085"/>
    </source>
</evidence>
<protein>
    <recommendedName>
        <fullName evidence="3">ubiquitinyl hydrolase 1</fullName>
        <ecNumber evidence="3">3.4.19.12</ecNumber>
    </recommendedName>
</protein>
<dbReference type="Gene3D" id="3.30.2230.10">
    <property type="entry name" value="DUSP-like"/>
    <property type="match status" value="1"/>
</dbReference>
<dbReference type="EC" id="3.4.19.12" evidence="3"/>
<comment type="catalytic activity">
    <reaction evidence="1">
        <text>Thiol-dependent hydrolysis of ester, thioester, amide, peptide and isopeptide bonds formed by the C-terminal Gly of ubiquitin (a 76-residue protein attached to proteins as an intracellular targeting signal).</text>
        <dbReference type="EC" id="3.4.19.12"/>
    </reaction>
</comment>
<evidence type="ECO:0000259" key="10">
    <source>
        <dbReference type="PROSITE" id="PS51283"/>
    </source>
</evidence>
<keyword evidence="7" id="KW-0788">Thiol protease</keyword>
<dbReference type="GO" id="GO:0016579">
    <property type="term" value="P:protein deubiquitination"/>
    <property type="evidence" value="ECO:0007669"/>
    <property type="project" value="InterPro"/>
</dbReference>
<dbReference type="GO" id="GO:0006508">
    <property type="term" value="P:proteolysis"/>
    <property type="evidence" value="ECO:0007669"/>
    <property type="project" value="UniProtKB-KW"/>
</dbReference>
<dbReference type="PROSITE" id="PS00972">
    <property type="entry name" value="USP_1"/>
    <property type="match status" value="1"/>
</dbReference>
<feature type="region of interest" description="Disordered" evidence="8">
    <location>
        <begin position="299"/>
        <end position="323"/>
    </location>
</feature>
<dbReference type="PANTHER" id="PTHR21646">
    <property type="entry name" value="UBIQUITIN CARBOXYL-TERMINAL HYDROLASE"/>
    <property type="match status" value="1"/>
</dbReference>
<keyword evidence="12" id="KW-1185">Reference proteome</keyword>
<evidence type="ECO:0000256" key="6">
    <source>
        <dbReference type="ARBA" id="ARBA00022801"/>
    </source>
</evidence>
<comment type="caution">
    <text evidence="11">The sequence shown here is derived from an EMBL/GenBank/DDBJ whole genome shotgun (WGS) entry which is preliminary data.</text>
</comment>
<dbReference type="SUPFAM" id="SSF54001">
    <property type="entry name" value="Cysteine proteinases"/>
    <property type="match status" value="1"/>
</dbReference>
<feature type="region of interest" description="Disordered" evidence="8">
    <location>
        <begin position="695"/>
        <end position="730"/>
    </location>
</feature>
<dbReference type="InterPro" id="IPR038765">
    <property type="entry name" value="Papain-like_cys_pep_sf"/>
</dbReference>
<reference evidence="11" key="1">
    <citation type="journal article" date="2020" name="Nat. Commun.">
        <title>Large-scale genome sequencing of mycorrhizal fungi provides insights into the early evolution of symbiotic traits.</title>
        <authorList>
            <person name="Miyauchi S."/>
            <person name="Kiss E."/>
            <person name="Kuo A."/>
            <person name="Drula E."/>
            <person name="Kohler A."/>
            <person name="Sanchez-Garcia M."/>
            <person name="Morin E."/>
            <person name="Andreopoulos B."/>
            <person name="Barry K.W."/>
            <person name="Bonito G."/>
            <person name="Buee M."/>
            <person name="Carver A."/>
            <person name="Chen C."/>
            <person name="Cichocki N."/>
            <person name="Clum A."/>
            <person name="Culley D."/>
            <person name="Crous P.W."/>
            <person name="Fauchery L."/>
            <person name="Girlanda M."/>
            <person name="Hayes R.D."/>
            <person name="Keri Z."/>
            <person name="LaButti K."/>
            <person name="Lipzen A."/>
            <person name="Lombard V."/>
            <person name="Magnuson J."/>
            <person name="Maillard F."/>
            <person name="Murat C."/>
            <person name="Nolan M."/>
            <person name="Ohm R.A."/>
            <person name="Pangilinan J."/>
            <person name="Pereira M.F."/>
            <person name="Perotto S."/>
            <person name="Peter M."/>
            <person name="Pfister S."/>
            <person name="Riley R."/>
            <person name="Sitrit Y."/>
            <person name="Stielow J.B."/>
            <person name="Szollosi G."/>
            <person name="Zifcakova L."/>
            <person name="Stursova M."/>
            <person name="Spatafora J.W."/>
            <person name="Tedersoo L."/>
            <person name="Vaario L.M."/>
            <person name="Yamada A."/>
            <person name="Yan M."/>
            <person name="Wang P."/>
            <person name="Xu J."/>
            <person name="Bruns T."/>
            <person name="Baldrian P."/>
            <person name="Vilgalys R."/>
            <person name="Dunand C."/>
            <person name="Henrissat B."/>
            <person name="Grigoriev I.V."/>
            <person name="Hibbett D."/>
            <person name="Nagy L.G."/>
            <person name="Martin F.M."/>
        </authorList>
    </citation>
    <scope>NUCLEOTIDE SEQUENCE</scope>
    <source>
        <strain evidence="11">UP504</strain>
    </source>
</reference>
<dbReference type="SMART" id="SM00695">
    <property type="entry name" value="DUSP"/>
    <property type="match status" value="1"/>
</dbReference>
<keyword evidence="6" id="KW-0378">Hydrolase</keyword>
<dbReference type="SUPFAM" id="SSF143791">
    <property type="entry name" value="DUSP-like"/>
    <property type="match status" value="1"/>
</dbReference>
<feature type="compositionally biased region" description="Polar residues" evidence="8">
    <location>
        <begin position="716"/>
        <end position="725"/>
    </location>
</feature>
<dbReference type="PROSITE" id="PS50235">
    <property type="entry name" value="USP_3"/>
    <property type="match status" value="1"/>
</dbReference>
<dbReference type="EMBL" id="MU129001">
    <property type="protein sequence ID" value="KAF9511366.1"/>
    <property type="molecule type" value="Genomic_DNA"/>
</dbReference>
<dbReference type="GO" id="GO:0004843">
    <property type="term" value="F:cysteine-type deubiquitinase activity"/>
    <property type="evidence" value="ECO:0007669"/>
    <property type="project" value="UniProtKB-EC"/>
</dbReference>
<dbReference type="InterPro" id="IPR006615">
    <property type="entry name" value="Pept_C19_DUSP"/>
</dbReference>
<dbReference type="PROSITE" id="PS51283">
    <property type="entry name" value="DUSP"/>
    <property type="match status" value="1"/>
</dbReference>
<evidence type="ECO:0000313" key="12">
    <source>
        <dbReference type="Proteomes" id="UP000886523"/>
    </source>
</evidence>
<dbReference type="Proteomes" id="UP000886523">
    <property type="component" value="Unassembled WGS sequence"/>
</dbReference>
<name>A0A9P6AV19_9AGAM</name>
<dbReference type="OrthoDB" id="292964at2759"/>
<feature type="compositionally biased region" description="Acidic residues" evidence="8">
    <location>
        <begin position="1153"/>
        <end position="1180"/>
    </location>
</feature>
<feature type="domain" description="DUSP" evidence="10">
    <location>
        <begin position="48"/>
        <end position="155"/>
    </location>
</feature>
<evidence type="ECO:0000259" key="9">
    <source>
        <dbReference type="PROSITE" id="PS50235"/>
    </source>
</evidence>
<proteinExistence type="inferred from homology"/>
<dbReference type="Gene3D" id="3.90.70.10">
    <property type="entry name" value="Cysteine proteinases"/>
    <property type="match status" value="2"/>
</dbReference>
<evidence type="ECO:0000256" key="7">
    <source>
        <dbReference type="ARBA" id="ARBA00022807"/>
    </source>
</evidence>
<evidence type="ECO:0000256" key="1">
    <source>
        <dbReference type="ARBA" id="ARBA00000707"/>
    </source>
</evidence>
<dbReference type="InterPro" id="IPR050185">
    <property type="entry name" value="Ub_carboxyl-term_hydrolase"/>
</dbReference>
<evidence type="ECO:0000256" key="5">
    <source>
        <dbReference type="ARBA" id="ARBA00022786"/>
    </source>
</evidence>
<dbReference type="InterPro" id="IPR035927">
    <property type="entry name" value="DUSP-like_sf"/>
</dbReference>